<dbReference type="Proteomes" id="UP000807306">
    <property type="component" value="Unassembled WGS sequence"/>
</dbReference>
<dbReference type="EMBL" id="MU157862">
    <property type="protein sequence ID" value="KAF9527282.1"/>
    <property type="molecule type" value="Genomic_DNA"/>
</dbReference>
<name>A0A9P6JND6_9AGAR</name>
<dbReference type="AlphaFoldDB" id="A0A9P6JND6"/>
<organism evidence="1 2">
    <name type="scientific">Crepidotus variabilis</name>
    <dbReference type="NCBI Taxonomy" id="179855"/>
    <lineage>
        <taxon>Eukaryota</taxon>
        <taxon>Fungi</taxon>
        <taxon>Dikarya</taxon>
        <taxon>Basidiomycota</taxon>
        <taxon>Agaricomycotina</taxon>
        <taxon>Agaricomycetes</taxon>
        <taxon>Agaricomycetidae</taxon>
        <taxon>Agaricales</taxon>
        <taxon>Agaricineae</taxon>
        <taxon>Crepidotaceae</taxon>
        <taxon>Crepidotus</taxon>
    </lineage>
</organism>
<accession>A0A9P6JND6</accession>
<reference evidence="1" key="1">
    <citation type="submission" date="2020-11" db="EMBL/GenBank/DDBJ databases">
        <authorList>
            <consortium name="DOE Joint Genome Institute"/>
            <person name="Ahrendt S."/>
            <person name="Riley R."/>
            <person name="Andreopoulos W."/>
            <person name="Labutti K."/>
            <person name="Pangilinan J."/>
            <person name="Ruiz-Duenas F.J."/>
            <person name="Barrasa J.M."/>
            <person name="Sanchez-Garcia M."/>
            <person name="Camarero S."/>
            <person name="Miyauchi S."/>
            <person name="Serrano A."/>
            <person name="Linde D."/>
            <person name="Babiker R."/>
            <person name="Drula E."/>
            <person name="Ayuso-Fernandez I."/>
            <person name="Pacheco R."/>
            <person name="Padilla G."/>
            <person name="Ferreira P."/>
            <person name="Barriuso J."/>
            <person name="Kellner H."/>
            <person name="Castanera R."/>
            <person name="Alfaro M."/>
            <person name="Ramirez L."/>
            <person name="Pisabarro A.G."/>
            <person name="Kuo A."/>
            <person name="Tritt A."/>
            <person name="Lipzen A."/>
            <person name="He G."/>
            <person name="Yan M."/>
            <person name="Ng V."/>
            <person name="Cullen D."/>
            <person name="Martin F."/>
            <person name="Rosso M.-N."/>
            <person name="Henrissat B."/>
            <person name="Hibbett D."/>
            <person name="Martinez A.T."/>
            <person name="Grigoriev I.V."/>
        </authorList>
    </citation>
    <scope>NUCLEOTIDE SEQUENCE</scope>
    <source>
        <strain evidence="1">CBS 506.95</strain>
    </source>
</reference>
<comment type="caution">
    <text evidence="1">The sequence shown here is derived from an EMBL/GenBank/DDBJ whole genome shotgun (WGS) entry which is preliminary data.</text>
</comment>
<evidence type="ECO:0000313" key="1">
    <source>
        <dbReference type="EMBL" id="KAF9527282.1"/>
    </source>
</evidence>
<proteinExistence type="predicted"/>
<protein>
    <submittedName>
        <fullName evidence="1">Uncharacterized protein</fullName>
    </submittedName>
</protein>
<keyword evidence="2" id="KW-1185">Reference proteome</keyword>
<gene>
    <name evidence="1" type="ORF">CPB83DRAFT_895303</name>
</gene>
<evidence type="ECO:0000313" key="2">
    <source>
        <dbReference type="Proteomes" id="UP000807306"/>
    </source>
</evidence>
<sequence>MVVVVRDIAAPEEVDVPSRVSKPTPYAVCFGCNGSVQTDVHEVNRAMINETWHAECYEAEQDVEAES</sequence>